<dbReference type="Pfam" id="PF04264">
    <property type="entry name" value="YceI"/>
    <property type="match status" value="1"/>
</dbReference>
<dbReference type="AlphaFoldDB" id="A0A5C6RRV2"/>
<evidence type="ECO:0000256" key="1">
    <source>
        <dbReference type="SAM" id="SignalP"/>
    </source>
</evidence>
<dbReference type="PANTHER" id="PTHR34406:SF1">
    <property type="entry name" value="PROTEIN YCEI"/>
    <property type="match status" value="1"/>
</dbReference>
<evidence type="ECO:0000259" key="2">
    <source>
        <dbReference type="SMART" id="SM00867"/>
    </source>
</evidence>
<dbReference type="RefSeq" id="WP_147166664.1">
    <property type="nucleotide sequence ID" value="NZ_VOOR01000010.1"/>
</dbReference>
<protein>
    <submittedName>
        <fullName evidence="3">YceI family protein</fullName>
    </submittedName>
</protein>
<sequence>MKKVSIFTMMLAAMATLSMSFTNPSNNGQPERRSVSVSESTIVWNGYKVTGSHTGNIQLKSGELEYDGKGMLTGGSFEIDMTTITCNDLQGEYNQKLVGHLKSDDFFGVANHPTATFEITQVVHRGTPGDYKIVGDLTIKGIKKEIKFMANVKEDGNNNVATAEVVVDRSEYNVRYGSGSFFDNLGDKTIYDEFDLQVTLVTAK</sequence>
<proteinExistence type="predicted"/>
<feature type="signal peptide" evidence="1">
    <location>
        <begin position="1"/>
        <end position="20"/>
    </location>
</feature>
<accession>A0A5C6RRV2</accession>
<keyword evidence="1" id="KW-0732">Signal</keyword>
<comment type="caution">
    <text evidence="3">The sequence shown here is derived from an EMBL/GenBank/DDBJ whole genome shotgun (WGS) entry which is preliminary data.</text>
</comment>
<dbReference type="SMART" id="SM00867">
    <property type="entry name" value="YceI"/>
    <property type="match status" value="1"/>
</dbReference>
<feature type="domain" description="Lipid/polyisoprenoid-binding YceI-like" evidence="2">
    <location>
        <begin position="32"/>
        <end position="203"/>
    </location>
</feature>
<evidence type="ECO:0000313" key="3">
    <source>
        <dbReference type="EMBL" id="TXB64897.1"/>
    </source>
</evidence>
<feature type="chain" id="PRO_5022993011" evidence="1">
    <location>
        <begin position="21"/>
        <end position="204"/>
    </location>
</feature>
<dbReference type="SUPFAM" id="SSF101874">
    <property type="entry name" value="YceI-like"/>
    <property type="match status" value="1"/>
</dbReference>
<reference evidence="3 4" key="1">
    <citation type="submission" date="2019-08" db="EMBL/GenBank/DDBJ databases">
        <title>Genome of Phaeodactylibacter luteus.</title>
        <authorList>
            <person name="Bowman J.P."/>
        </authorList>
    </citation>
    <scope>NUCLEOTIDE SEQUENCE [LARGE SCALE GENOMIC DNA]</scope>
    <source>
        <strain evidence="3 4">KCTC 42180</strain>
    </source>
</reference>
<dbReference type="PANTHER" id="PTHR34406">
    <property type="entry name" value="PROTEIN YCEI"/>
    <property type="match status" value="1"/>
</dbReference>
<organism evidence="3 4">
    <name type="scientific">Phaeodactylibacter luteus</name>
    <dbReference type="NCBI Taxonomy" id="1564516"/>
    <lineage>
        <taxon>Bacteria</taxon>
        <taxon>Pseudomonadati</taxon>
        <taxon>Bacteroidota</taxon>
        <taxon>Saprospiria</taxon>
        <taxon>Saprospirales</taxon>
        <taxon>Haliscomenobacteraceae</taxon>
        <taxon>Phaeodactylibacter</taxon>
    </lineage>
</organism>
<dbReference type="Proteomes" id="UP000321580">
    <property type="component" value="Unassembled WGS sequence"/>
</dbReference>
<evidence type="ECO:0000313" key="4">
    <source>
        <dbReference type="Proteomes" id="UP000321580"/>
    </source>
</evidence>
<dbReference type="EMBL" id="VOOR01000010">
    <property type="protein sequence ID" value="TXB64897.1"/>
    <property type="molecule type" value="Genomic_DNA"/>
</dbReference>
<dbReference type="InterPro" id="IPR007372">
    <property type="entry name" value="Lipid/polyisoprenoid-bd_YceI"/>
</dbReference>
<name>A0A5C6RRV2_9BACT</name>
<gene>
    <name evidence="3" type="ORF">FRY97_06630</name>
</gene>
<dbReference type="OrthoDB" id="951410at2"/>
<dbReference type="InterPro" id="IPR036761">
    <property type="entry name" value="TTHA0802/YceI-like_sf"/>
</dbReference>
<keyword evidence="4" id="KW-1185">Reference proteome</keyword>
<dbReference type="Gene3D" id="2.40.128.110">
    <property type="entry name" value="Lipid/polyisoprenoid-binding, YceI-like"/>
    <property type="match status" value="1"/>
</dbReference>